<accession>A0A8T0MS83</accession>
<keyword evidence="2" id="KW-1185">Reference proteome</keyword>
<dbReference type="AlphaFoldDB" id="A0A8T0MS83"/>
<proteinExistence type="predicted"/>
<dbReference type="EMBL" id="CM029054">
    <property type="protein sequence ID" value="KAG2537904.1"/>
    <property type="molecule type" value="Genomic_DNA"/>
</dbReference>
<organism evidence="1 2">
    <name type="scientific">Panicum virgatum</name>
    <name type="common">Blackwell switchgrass</name>
    <dbReference type="NCBI Taxonomy" id="38727"/>
    <lineage>
        <taxon>Eukaryota</taxon>
        <taxon>Viridiplantae</taxon>
        <taxon>Streptophyta</taxon>
        <taxon>Embryophyta</taxon>
        <taxon>Tracheophyta</taxon>
        <taxon>Spermatophyta</taxon>
        <taxon>Magnoliopsida</taxon>
        <taxon>Liliopsida</taxon>
        <taxon>Poales</taxon>
        <taxon>Poaceae</taxon>
        <taxon>PACMAD clade</taxon>
        <taxon>Panicoideae</taxon>
        <taxon>Panicodae</taxon>
        <taxon>Paniceae</taxon>
        <taxon>Panicinae</taxon>
        <taxon>Panicum</taxon>
        <taxon>Panicum sect. Hiantes</taxon>
    </lineage>
</organism>
<name>A0A8T0MS83_PANVG</name>
<evidence type="ECO:0000313" key="1">
    <source>
        <dbReference type="EMBL" id="KAG2537904.1"/>
    </source>
</evidence>
<protein>
    <submittedName>
        <fullName evidence="1">Uncharacterized protein</fullName>
    </submittedName>
</protein>
<reference evidence="1" key="1">
    <citation type="submission" date="2020-05" db="EMBL/GenBank/DDBJ databases">
        <title>WGS assembly of Panicum virgatum.</title>
        <authorList>
            <person name="Lovell J.T."/>
            <person name="Jenkins J."/>
            <person name="Shu S."/>
            <person name="Juenger T.E."/>
            <person name="Schmutz J."/>
        </authorList>
    </citation>
    <scope>NUCLEOTIDE SEQUENCE</scope>
    <source>
        <strain evidence="1">AP13</strain>
    </source>
</reference>
<comment type="caution">
    <text evidence="1">The sequence shown here is derived from an EMBL/GenBank/DDBJ whole genome shotgun (WGS) entry which is preliminary data.</text>
</comment>
<evidence type="ECO:0000313" key="2">
    <source>
        <dbReference type="Proteomes" id="UP000823388"/>
    </source>
</evidence>
<sequence>MAFVHSIVKIACGIGIQCNTLLLCTTFQSHHSFLERRLSDREARFLLRFLKLDISGSYQGIPSHTHTQERSACRLAKIRSETTCLAGSDNR</sequence>
<gene>
    <name evidence="1" type="ORF">PVAP13_9NG327700</name>
</gene>
<dbReference type="Proteomes" id="UP000823388">
    <property type="component" value="Chromosome 9N"/>
</dbReference>